<protein>
    <submittedName>
        <fullName evidence="1">Uncharacterized protein</fullName>
    </submittedName>
</protein>
<dbReference type="AlphaFoldDB" id="A0A9D9NKJ8"/>
<dbReference type="EMBL" id="JADIMC010000066">
    <property type="protein sequence ID" value="MBO8476523.1"/>
    <property type="molecule type" value="Genomic_DNA"/>
</dbReference>
<evidence type="ECO:0000313" key="1">
    <source>
        <dbReference type="EMBL" id="MBO8476523.1"/>
    </source>
</evidence>
<accession>A0A9D9NKJ8</accession>
<reference evidence="1" key="2">
    <citation type="journal article" date="2021" name="PeerJ">
        <title>Extensive microbial diversity within the chicken gut microbiome revealed by metagenomics and culture.</title>
        <authorList>
            <person name="Gilroy R."/>
            <person name="Ravi A."/>
            <person name="Getino M."/>
            <person name="Pursley I."/>
            <person name="Horton D.L."/>
            <person name="Alikhan N.F."/>
            <person name="Baker D."/>
            <person name="Gharbi K."/>
            <person name="Hall N."/>
            <person name="Watson M."/>
            <person name="Adriaenssens E.M."/>
            <person name="Foster-Nyarko E."/>
            <person name="Jarju S."/>
            <person name="Secka A."/>
            <person name="Antonio M."/>
            <person name="Oren A."/>
            <person name="Chaudhuri R.R."/>
            <person name="La Ragione R."/>
            <person name="Hildebrand F."/>
            <person name="Pallen M.J."/>
        </authorList>
    </citation>
    <scope>NUCLEOTIDE SEQUENCE</scope>
    <source>
        <strain evidence="1">6919</strain>
    </source>
</reference>
<proteinExistence type="predicted"/>
<evidence type="ECO:0000313" key="2">
    <source>
        <dbReference type="Proteomes" id="UP000823598"/>
    </source>
</evidence>
<name>A0A9D9NKJ8_9BACT</name>
<sequence length="99" mass="11509">MNAVQIHFSQNLSHTSSVVFDTNAILLALENSDSINVLLDKQQTIEDMDLLLSQLTKSLAQNMGKRYNYTFHDIVWGECVEMQKQIVIEVTYYLYEIYE</sequence>
<reference evidence="1" key="1">
    <citation type="submission" date="2020-10" db="EMBL/GenBank/DDBJ databases">
        <authorList>
            <person name="Gilroy R."/>
        </authorList>
    </citation>
    <scope>NUCLEOTIDE SEQUENCE</scope>
    <source>
        <strain evidence="1">6919</strain>
    </source>
</reference>
<comment type="caution">
    <text evidence="1">The sequence shown here is derived from an EMBL/GenBank/DDBJ whole genome shotgun (WGS) entry which is preliminary data.</text>
</comment>
<gene>
    <name evidence="1" type="ORF">IAB88_05965</name>
</gene>
<dbReference type="Proteomes" id="UP000823598">
    <property type="component" value="Unassembled WGS sequence"/>
</dbReference>
<organism evidence="1 2">
    <name type="scientific">Candidatus Limisoma faecipullorum</name>
    <dbReference type="NCBI Taxonomy" id="2840854"/>
    <lineage>
        <taxon>Bacteria</taxon>
        <taxon>Pseudomonadati</taxon>
        <taxon>Bacteroidota</taxon>
        <taxon>Bacteroidia</taxon>
        <taxon>Bacteroidales</taxon>
        <taxon>Candidatus Limisoma</taxon>
    </lineage>
</organism>